<dbReference type="Gene3D" id="3.60.21.40">
    <property type="entry name" value="GpdQ, catalytic alpha/beta sandwich domain"/>
    <property type="match status" value="1"/>
</dbReference>
<proteinExistence type="inferred from homology"/>
<evidence type="ECO:0000256" key="4">
    <source>
        <dbReference type="ARBA" id="ARBA00025742"/>
    </source>
</evidence>
<keyword evidence="7" id="KW-1185">Reference proteome</keyword>
<dbReference type="InterPro" id="IPR050884">
    <property type="entry name" value="CNP_phosphodiesterase-III"/>
</dbReference>
<evidence type="ECO:0000313" key="6">
    <source>
        <dbReference type="EMBL" id="GGA62476.1"/>
    </source>
</evidence>
<keyword evidence="2" id="KW-0378">Hydrolase</keyword>
<dbReference type="AlphaFoldDB" id="A0A916W3B2"/>
<dbReference type="InterPro" id="IPR004843">
    <property type="entry name" value="Calcineurin-like_PHP"/>
</dbReference>
<keyword evidence="1" id="KW-0479">Metal-binding</keyword>
<protein>
    <submittedName>
        <fullName evidence="6">3',5'-cyclic adenosine monophosphate phosphodiesterase CpdA</fullName>
    </submittedName>
</protein>
<dbReference type="InterPro" id="IPR029052">
    <property type="entry name" value="Metallo-depent_PP-like"/>
</dbReference>
<dbReference type="PANTHER" id="PTHR42988">
    <property type="entry name" value="PHOSPHOHYDROLASE"/>
    <property type="match status" value="1"/>
</dbReference>
<dbReference type="Proteomes" id="UP000596977">
    <property type="component" value="Unassembled WGS sequence"/>
</dbReference>
<dbReference type="GO" id="GO:0016787">
    <property type="term" value="F:hydrolase activity"/>
    <property type="evidence" value="ECO:0007669"/>
    <property type="project" value="UniProtKB-KW"/>
</dbReference>
<evidence type="ECO:0000256" key="1">
    <source>
        <dbReference type="ARBA" id="ARBA00022723"/>
    </source>
</evidence>
<dbReference type="OrthoDB" id="651281at2"/>
<evidence type="ECO:0000256" key="3">
    <source>
        <dbReference type="ARBA" id="ARBA00023004"/>
    </source>
</evidence>
<dbReference type="Pfam" id="PF00149">
    <property type="entry name" value="Metallophos"/>
    <property type="match status" value="1"/>
</dbReference>
<dbReference type="RefSeq" id="WP_127072246.1">
    <property type="nucleotide sequence ID" value="NZ_BMKB01000008.1"/>
</dbReference>
<evidence type="ECO:0000259" key="5">
    <source>
        <dbReference type="Pfam" id="PF00149"/>
    </source>
</evidence>
<organism evidence="6 7">
    <name type="scientific">Pelagibacterium lentulum</name>
    <dbReference type="NCBI Taxonomy" id="2029865"/>
    <lineage>
        <taxon>Bacteria</taxon>
        <taxon>Pseudomonadati</taxon>
        <taxon>Pseudomonadota</taxon>
        <taxon>Alphaproteobacteria</taxon>
        <taxon>Hyphomicrobiales</taxon>
        <taxon>Devosiaceae</taxon>
        <taxon>Pelagibacterium</taxon>
    </lineage>
</organism>
<dbReference type="Gene3D" id="3.30.750.180">
    <property type="entry name" value="GpdQ, beta-strand dimerisation domain"/>
    <property type="match status" value="1"/>
</dbReference>
<dbReference type="PANTHER" id="PTHR42988:SF2">
    <property type="entry name" value="CYCLIC NUCLEOTIDE PHOSPHODIESTERASE CBUA0032-RELATED"/>
    <property type="match status" value="1"/>
</dbReference>
<dbReference type="GO" id="GO:0046872">
    <property type="term" value="F:metal ion binding"/>
    <property type="evidence" value="ECO:0007669"/>
    <property type="project" value="UniProtKB-KW"/>
</dbReference>
<comment type="similarity">
    <text evidence="4">Belongs to the cyclic nucleotide phosphodiesterase class-III family.</text>
</comment>
<accession>A0A916W3B2</accession>
<reference evidence="6 7" key="1">
    <citation type="journal article" date="2014" name="Int. J. Syst. Evol. Microbiol.">
        <title>Complete genome sequence of Corynebacterium casei LMG S-19264T (=DSM 44701T), isolated from a smear-ripened cheese.</title>
        <authorList>
            <consortium name="US DOE Joint Genome Institute (JGI-PGF)"/>
            <person name="Walter F."/>
            <person name="Albersmeier A."/>
            <person name="Kalinowski J."/>
            <person name="Ruckert C."/>
        </authorList>
    </citation>
    <scope>NUCLEOTIDE SEQUENCE [LARGE SCALE GENOMIC DNA]</scope>
    <source>
        <strain evidence="6 7">CGMCC 1.15896</strain>
    </source>
</reference>
<name>A0A916W3B2_9HYPH</name>
<keyword evidence="3" id="KW-0408">Iron</keyword>
<dbReference type="InterPro" id="IPR042283">
    <property type="entry name" value="GpdQ_catalytic"/>
</dbReference>
<dbReference type="SUPFAM" id="SSF56300">
    <property type="entry name" value="Metallo-dependent phosphatases"/>
    <property type="match status" value="1"/>
</dbReference>
<feature type="domain" description="Calcineurin-like phosphoesterase" evidence="5">
    <location>
        <begin position="7"/>
        <end position="204"/>
    </location>
</feature>
<evidence type="ECO:0000256" key="2">
    <source>
        <dbReference type="ARBA" id="ARBA00022801"/>
    </source>
</evidence>
<dbReference type="InterPro" id="IPR042281">
    <property type="entry name" value="GpdQ_beta-strand"/>
</dbReference>
<evidence type="ECO:0000313" key="7">
    <source>
        <dbReference type="Proteomes" id="UP000596977"/>
    </source>
</evidence>
<comment type="caution">
    <text evidence="6">The sequence shown here is derived from an EMBL/GenBank/DDBJ whole genome shotgun (WGS) entry which is preliminary data.</text>
</comment>
<gene>
    <name evidence="6" type="primary">cpdA</name>
    <name evidence="6" type="ORF">GCM10011499_36070</name>
</gene>
<dbReference type="EMBL" id="BMKB01000008">
    <property type="protein sequence ID" value="GGA62476.1"/>
    <property type="molecule type" value="Genomic_DNA"/>
</dbReference>
<sequence length="267" mass="29120">MNPGTSMLIAHLSDLHLFAHRPETAHTRPDIALRVCQIVADLTELRPLPDLVLISGDVTDGGSEDDYALARSILEKLPMPFLLVPGNHDRRDTMRAAFSDRLDFAPGEHLNFRVSAAGGIIIGLDTTIPGKVEGALCQARLEWLAKALTGVDSPTFVMMHHPPFSTGHKQWDRTNLTAGGAELAALIEQAPGQVRLLCGHVHQPIHTIWHGAYAAIAGSPAFEYALDIGGSAEPHLVASTYTYWLHHLRPDTTFSVHPRQVNLERPG</sequence>